<dbReference type="Proteomes" id="UP000694941">
    <property type="component" value="Unplaced"/>
</dbReference>
<protein>
    <recommendedName>
        <fullName evidence="4">Nuclear pore complex protein Nup98-Nup96</fullName>
    </recommendedName>
</protein>
<evidence type="ECO:0000256" key="6">
    <source>
        <dbReference type="ARBA" id="ARBA00022813"/>
    </source>
</evidence>
<dbReference type="PROSITE" id="PS51434">
    <property type="entry name" value="NUP_C"/>
    <property type="match status" value="1"/>
</dbReference>
<evidence type="ECO:0000313" key="16">
    <source>
        <dbReference type="RefSeq" id="XP_022249995.1"/>
    </source>
</evidence>
<dbReference type="RefSeq" id="XP_022250002.1">
    <property type="nucleotide sequence ID" value="XM_022394294.1"/>
</dbReference>
<dbReference type="GeneID" id="106465876"/>
<keyword evidence="6" id="KW-0068">Autocatalytic cleavage</keyword>
<keyword evidence="8" id="KW-0653">Protein transport</keyword>
<evidence type="ECO:0000259" key="13">
    <source>
        <dbReference type="PROSITE" id="PS51434"/>
    </source>
</evidence>
<evidence type="ECO:0000313" key="17">
    <source>
        <dbReference type="RefSeq" id="XP_022250002.1"/>
    </source>
</evidence>
<dbReference type="SUPFAM" id="SSF82215">
    <property type="entry name" value="C-terminal autoproteolytic domain of nucleoporin nup98"/>
    <property type="match status" value="1"/>
</dbReference>
<feature type="compositionally biased region" description="Low complexity" evidence="12">
    <location>
        <begin position="124"/>
        <end position="153"/>
    </location>
</feature>
<evidence type="ECO:0000256" key="3">
    <source>
        <dbReference type="ARBA" id="ARBA00008926"/>
    </source>
</evidence>
<dbReference type="PANTHER" id="PTHR23198">
    <property type="entry name" value="NUCLEOPORIN"/>
    <property type="match status" value="1"/>
</dbReference>
<evidence type="ECO:0000256" key="11">
    <source>
        <dbReference type="ARBA" id="ARBA00023242"/>
    </source>
</evidence>
<evidence type="ECO:0000256" key="8">
    <source>
        <dbReference type="ARBA" id="ARBA00022927"/>
    </source>
</evidence>
<keyword evidence="10" id="KW-0906">Nuclear pore complex</keyword>
<dbReference type="InterPro" id="IPR021967">
    <property type="entry name" value="Nup98_C"/>
</dbReference>
<dbReference type="RefSeq" id="XP_013781573.1">
    <property type="nucleotide sequence ID" value="XM_013926119.2"/>
</dbReference>
<comment type="subcellular location">
    <subcellularLocation>
        <location evidence="2">Nucleus membrane</location>
        <topology evidence="2">Peripheral membrane protein</topology>
        <orientation evidence="2">Nucleoplasmic side</orientation>
    </subcellularLocation>
    <subcellularLocation>
        <location evidence="1">Nucleus</location>
        <location evidence="1">Nuclear pore complex</location>
    </subcellularLocation>
</comment>
<feature type="region of interest" description="Disordered" evidence="12">
    <location>
        <begin position="121"/>
        <end position="153"/>
    </location>
</feature>
<dbReference type="Pfam" id="PF04096">
    <property type="entry name" value="Nucleoporin2"/>
    <property type="match status" value="1"/>
</dbReference>
<dbReference type="InterPro" id="IPR036903">
    <property type="entry name" value="Nup98_auto-Pept-S59_dom_sf"/>
</dbReference>
<dbReference type="Gene3D" id="1.10.10.2360">
    <property type="match status" value="1"/>
</dbReference>
<evidence type="ECO:0000256" key="12">
    <source>
        <dbReference type="SAM" id="MobiDB-lite"/>
    </source>
</evidence>
<feature type="region of interest" description="Disordered" evidence="12">
    <location>
        <begin position="751"/>
        <end position="794"/>
    </location>
</feature>
<dbReference type="Pfam" id="PF12110">
    <property type="entry name" value="Nup96"/>
    <property type="match status" value="1"/>
</dbReference>
<accession>A0ABM1T289</accession>
<evidence type="ECO:0000313" key="15">
    <source>
        <dbReference type="RefSeq" id="XP_013781573.1"/>
    </source>
</evidence>
<dbReference type="InterPro" id="IPR037665">
    <property type="entry name" value="Nucleoporin_S59-like"/>
</dbReference>
<keyword evidence="5" id="KW-0813">Transport</keyword>
<evidence type="ECO:0000256" key="5">
    <source>
        <dbReference type="ARBA" id="ARBA00022448"/>
    </source>
</evidence>
<keyword evidence="14" id="KW-1185">Reference proteome</keyword>
<feature type="domain" description="Peptidase S59" evidence="13">
    <location>
        <begin position="799"/>
        <end position="941"/>
    </location>
</feature>
<feature type="compositionally biased region" description="Polar residues" evidence="12">
    <location>
        <begin position="77"/>
        <end position="88"/>
    </location>
</feature>
<name>A0ABM1T289_LIMPO</name>
<evidence type="ECO:0000256" key="1">
    <source>
        <dbReference type="ARBA" id="ARBA00004567"/>
    </source>
</evidence>
<comment type="similarity">
    <text evidence="3">Belongs to the nucleoporin GLFG family.</text>
</comment>
<dbReference type="Gene3D" id="3.30.1610.10">
    <property type="entry name" value="Peptidase S59, nucleoporin"/>
    <property type="match status" value="1"/>
</dbReference>
<evidence type="ECO:0000256" key="10">
    <source>
        <dbReference type="ARBA" id="ARBA00023132"/>
    </source>
</evidence>
<evidence type="ECO:0000256" key="2">
    <source>
        <dbReference type="ARBA" id="ARBA00004620"/>
    </source>
</evidence>
<gene>
    <name evidence="15 16 17" type="primary">LOC106465876</name>
</gene>
<proteinExistence type="inferred from homology"/>
<evidence type="ECO:0000256" key="9">
    <source>
        <dbReference type="ARBA" id="ARBA00023010"/>
    </source>
</evidence>
<feature type="region of interest" description="Disordered" evidence="12">
    <location>
        <begin position="68"/>
        <end position="88"/>
    </location>
</feature>
<keyword evidence="7" id="KW-0509">mRNA transport</keyword>
<organism evidence="14 16">
    <name type="scientific">Limulus polyphemus</name>
    <name type="common">Atlantic horseshoe crab</name>
    <dbReference type="NCBI Taxonomy" id="6850"/>
    <lineage>
        <taxon>Eukaryota</taxon>
        <taxon>Metazoa</taxon>
        <taxon>Ecdysozoa</taxon>
        <taxon>Arthropoda</taxon>
        <taxon>Chelicerata</taxon>
        <taxon>Merostomata</taxon>
        <taxon>Xiphosura</taxon>
        <taxon>Limulidae</taxon>
        <taxon>Limulus</taxon>
    </lineage>
</organism>
<evidence type="ECO:0000256" key="7">
    <source>
        <dbReference type="ARBA" id="ARBA00022816"/>
    </source>
</evidence>
<dbReference type="PANTHER" id="PTHR23198:SF6">
    <property type="entry name" value="NUCLEAR PORE COMPLEX PROTEIN NUP98-NUP96"/>
    <property type="match status" value="1"/>
</dbReference>
<dbReference type="Pfam" id="PF21240">
    <property type="entry name" value="Nup98_GLEBS"/>
    <property type="match status" value="1"/>
</dbReference>
<keyword evidence="9" id="KW-0811">Translocation</keyword>
<dbReference type="InterPro" id="IPR007230">
    <property type="entry name" value="Nup98_auto-Pept-S59_dom"/>
</dbReference>
<feature type="region of interest" description="Disordered" evidence="12">
    <location>
        <begin position="680"/>
        <end position="707"/>
    </location>
</feature>
<keyword evidence="11" id="KW-0539">Nucleus</keyword>
<sequence length="1869" mass="202480">MYGKPFGTATTFGNTFGSTQFGQNTSASAFGAKPAVNNVFGTSAFSTSTPSSGGLFGGSSSNTGTGLFSGSTTGFGQPSSTGSTGFAFGNPSTSGNLFGGNTQTASGGLFGSSSTSAFGTPRPTFGGFSSNTGTGLFGQQQQQQTTGLFSQTATPSTGLFGSTGFSTTVGTTVKFNPPIGSDTMMKNGLSTNINTRHQCITCMKDYENKSLEELRLEDYVANRKGGQVTMGGFGSTGQTGLFTTPASTTGFSFGTQNKPLFGGSSTSTFGTTGTTGLFGQSTQQQQSTGLFGKPVGFGAPTTSTTSSFGGFGTSGGTSLFGQANQQKTLFGQPSGTGLFGSTATSQPSVGFGTGSTFGSGFGANTQSTGLFGAKPAGFGTTAGTTTSTFTFGGAGTGSGLFGQKPAESSFGMGSTGFSFGNAQNQGTSMFGQNKPATGFGMGLGTGFTGTSFGSGLGTGTSTSLFGNPAANKPSFSFGGAGGGGTSTGFLFGQPATSSTFNFGGLGTTPSLGSNPNALAVAQQQAQTQQQVLAMAVNSNPFGDSPLFRNIIKDSNKREEVLKPTNPSAQNAILCSSQHKVSPLPVAKIKPKPIQPVGNKISLFDGLEDEDSGFANETFIPRRSLKKLVIKPKTSPENSGNSVSVMKSVQQSPFGTNDSSFLKTPQQNHNTQALTTPLTVDISDRGNTSVDQPAYNEEKNNSPITSSNQYYPSSVSMSVSGYSATFQPNLDDTIAALNSANNKATSRSLGIASSRCQEDADQSNLSHSISLEEDESQNDDFSKEPSETATPHPAGIVLKRPGYYTIPSLEELATMTDEKGNCIVENFTIGRESYGNVFFPGTTNVSGLNLDELVHFRRKEITVYPDDENKPPLGEGLNKKAQVTLDCVWPNDKNTHTPIKNPTRLKNMCYQEKIERATARLGAKFIDYRPETGSWVFEVQHFSKYGLEESDEEVEIVPPAQEKESEKPVQQNKQIQQQVQVNGGLKKQAISMQHIDEDDEMLDITQQTMPLEDIEELSQMDEVYSPSEKLAHALGVDVHRMQGMKVSFFQDEESVEEVEDKGDPIMSTHRSKYSDRNSYVSKKYTNGEHSSYGVSLIKTNLSHIDSPKPISLYDQYPVSTSLAPLQPEPLPLVDLLTHHPTLRSGVTDDSSIQMKKSVMRTKRTLALVSLNKSLLNERHHLIADLGCFLGRSFRIGWGPEWTFSHLGHCIGSSTEQVKSKPTALGLLTSVKPAMPADSTLGLTIERLKMSLSYTPNDNLVKQNLLESLNIQLEHSASTIEDGCPLFIPSLGVDSLHAHATLAETQTADVDLSHSDSETFKQADHVWKLGVALWGNIPGFNHESDDPNTYMHRLARRQALSRWLIATNSEIVQTEIKEDKSCGNDYLATIFSQLTNFQISKACEVAQNASDHRLALLLAQAGSSVTFREMLRKQLVNWHQFKTDAFINSRRLKIYALLAGALVWQSSEVQVNCCEELNWRRALAVHLWYHCSPEAGVAQAVADYDKAFQGESNNEKYAKPPFPPYIENNISQLWDIMKPEETYQLYDTCYHLLKLYCDRSHRLDQLLSPTTSVSSHLDYRLSWLLFAVLQALGYTHLPSHATAALHCNFAAQLESMGMWEWAAFALLHISHSARRQACVKDLLMKHVSLDQDSENEDREMFLHTKLKIPKEWIYEAKAVKSRALGNPQNEAWYLMMAGEWSRSHDIVISQLAADAIINEEYDYLKSFLQKMAVHDHNAEILDWAVGGQVFLDYIEVSQAVDKVLQGKVSTYDLEKLQPEVLSLCNRICSLRCPTAKDRLCQAEMAKKTATLLRAVLFLQKAKSESREDKAATRAPVHLLAPYIVKLPMPEDYALQELRTLARSYMLDLTEG</sequence>
<evidence type="ECO:0000256" key="4">
    <source>
        <dbReference type="ARBA" id="ARBA00013472"/>
    </source>
</evidence>
<dbReference type="RefSeq" id="XP_022249995.1">
    <property type="nucleotide sequence ID" value="XM_022394287.1"/>
</dbReference>
<dbReference type="Gene3D" id="1.25.40.690">
    <property type="match status" value="1"/>
</dbReference>
<evidence type="ECO:0000313" key="14">
    <source>
        <dbReference type="Proteomes" id="UP000694941"/>
    </source>
</evidence>
<reference evidence="15 16" key="1">
    <citation type="submission" date="2025-05" db="UniProtKB">
        <authorList>
            <consortium name="RefSeq"/>
        </authorList>
    </citation>
    <scope>IDENTIFICATION</scope>
    <source>
        <tissue evidence="15 16">Muscle</tissue>
    </source>
</reference>